<dbReference type="Proteomes" id="UP000268014">
    <property type="component" value="Unassembled WGS sequence"/>
</dbReference>
<dbReference type="Pfam" id="PF04931">
    <property type="entry name" value="DNA_pol_phi"/>
    <property type="match status" value="1"/>
</dbReference>
<dbReference type="GO" id="GO:0003714">
    <property type="term" value="F:transcription corepressor activity"/>
    <property type="evidence" value="ECO:0007669"/>
    <property type="project" value="TreeGrafter"/>
</dbReference>
<keyword evidence="2" id="KW-0539">Nucleus</keyword>
<keyword evidence="5" id="KW-1185">Reference proteome</keyword>
<comment type="subcellular location">
    <subcellularLocation>
        <location evidence="1">Nucleus</location>
    </subcellularLocation>
</comment>
<dbReference type="OrthoDB" id="342531at2759"/>
<protein>
    <submittedName>
        <fullName evidence="6">NUC173 domain-containing protein</fullName>
    </submittedName>
</protein>
<dbReference type="GO" id="GO:0003723">
    <property type="term" value="F:RNA binding"/>
    <property type="evidence" value="ECO:0007669"/>
    <property type="project" value="TreeGrafter"/>
</dbReference>
<name>A0A0N4VSQ7_HAEPC</name>
<dbReference type="EMBL" id="UZAF01000203">
    <property type="protein sequence ID" value="VDO05086.1"/>
    <property type="molecule type" value="Genomic_DNA"/>
</dbReference>
<dbReference type="AlphaFoldDB" id="A0A0N4VSQ7"/>
<reference evidence="4 5" key="2">
    <citation type="submission" date="2018-11" db="EMBL/GenBank/DDBJ databases">
        <authorList>
            <consortium name="Pathogen Informatics"/>
        </authorList>
    </citation>
    <scope>NUCLEOTIDE SEQUENCE [LARGE SCALE GENOMIC DNA]</scope>
    <source>
        <strain evidence="4 5">MHpl1</strain>
    </source>
</reference>
<proteinExistence type="predicted"/>
<dbReference type="InterPro" id="IPR007015">
    <property type="entry name" value="DNA_pol_V/MYBBP1A"/>
</dbReference>
<gene>
    <name evidence="4" type="ORF">HPLM_LOCUS325</name>
</gene>
<evidence type="ECO:0000256" key="3">
    <source>
        <dbReference type="SAM" id="MobiDB-lite"/>
    </source>
</evidence>
<evidence type="ECO:0000256" key="1">
    <source>
        <dbReference type="ARBA" id="ARBA00004123"/>
    </source>
</evidence>
<evidence type="ECO:0000313" key="5">
    <source>
        <dbReference type="Proteomes" id="UP000268014"/>
    </source>
</evidence>
<accession>A0A0N4VSQ7</accession>
<reference evidence="6" key="1">
    <citation type="submission" date="2017-02" db="UniProtKB">
        <authorList>
            <consortium name="WormBaseParasite"/>
        </authorList>
    </citation>
    <scope>IDENTIFICATION</scope>
</reference>
<feature type="region of interest" description="Disordered" evidence="3">
    <location>
        <begin position="460"/>
        <end position="521"/>
    </location>
</feature>
<dbReference type="GO" id="GO:0005730">
    <property type="term" value="C:nucleolus"/>
    <property type="evidence" value="ECO:0007669"/>
    <property type="project" value="InterPro"/>
</dbReference>
<evidence type="ECO:0000313" key="6">
    <source>
        <dbReference type="WBParaSite" id="HPLM_0000032401-mRNA-1"/>
    </source>
</evidence>
<evidence type="ECO:0000313" key="4">
    <source>
        <dbReference type="EMBL" id="VDO05086.1"/>
    </source>
</evidence>
<evidence type="ECO:0000256" key="2">
    <source>
        <dbReference type="ARBA" id="ARBA00023242"/>
    </source>
</evidence>
<dbReference type="GO" id="GO:0043565">
    <property type="term" value="F:sequence-specific DNA binding"/>
    <property type="evidence" value="ECO:0007669"/>
    <property type="project" value="TreeGrafter"/>
</dbReference>
<dbReference type="PANTHER" id="PTHR13213">
    <property type="entry name" value="MYB-BINDING PROTEIN 1A FAMILY MEMBER"/>
    <property type="match status" value="1"/>
</dbReference>
<organism evidence="6">
    <name type="scientific">Haemonchus placei</name>
    <name type="common">Barber's pole worm</name>
    <dbReference type="NCBI Taxonomy" id="6290"/>
    <lineage>
        <taxon>Eukaryota</taxon>
        <taxon>Metazoa</taxon>
        <taxon>Ecdysozoa</taxon>
        <taxon>Nematoda</taxon>
        <taxon>Chromadorea</taxon>
        <taxon>Rhabditida</taxon>
        <taxon>Rhabditina</taxon>
        <taxon>Rhabditomorpha</taxon>
        <taxon>Strongyloidea</taxon>
        <taxon>Trichostrongylidae</taxon>
        <taxon>Haemonchus</taxon>
    </lineage>
</organism>
<dbReference type="STRING" id="6290.A0A0N4VSQ7"/>
<dbReference type="PANTHER" id="PTHR13213:SF2">
    <property type="entry name" value="MYB-BINDING PROTEIN 1A"/>
    <property type="match status" value="1"/>
</dbReference>
<sequence length="521" mass="58111">MLWDGMQAFKCEAFLIEKELDVYRAHPSLGMSIVEVIAEIAIEMDKKKFKSTVLPLLKSYLDTAITRTSVEFLYLALLLKDRFPSYMSNSVSFIQKDGSCDFTANDFTFLLLIVKKCDSTALAPLLNTLLASSRASGQFSDVYSNVVEKWCTSGDESKVLERIFNTVKLTLSTGDATYKDILAVFSPALLKGIVQVARGKQTPQQRVLHRKIADFCKFTEEVLSAVKDDSELIEVINALDTAESFDSLTGSNLIDHLVGRLSHEGVAKWIQTANKPWSFRHICAAFPHWSNEAKVEALTNLLQRPRAQEVQYAVGNCIDSMFKMKVRAGELVNVSMGEGGEDALKQTAITIFGKDVLKSGLKKMKSCEYAKSALQIFWICLKLWSKMASSDEMSEGYASNAEELFMIAQGDEDSLKVLLDLLLGILSQPMKYHRTVVYYVFVQLLPHFKKQHTMMMNDDELADDEGSEGDSSSDEDEEMEDNDDAPVESESDSDEEEVEPEALSRLESALGKAAVKRKGDA</sequence>
<dbReference type="WBParaSite" id="HPLM_0000032401-mRNA-1">
    <property type="protein sequence ID" value="HPLM_0000032401-mRNA-1"/>
    <property type="gene ID" value="HPLM_0000032401"/>
</dbReference>
<feature type="compositionally biased region" description="Acidic residues" evidence="3">
    <location>
        <begin position="460"/>
        <end position="500"/>
    </location>
</feature>